<dbReference type="RefSeq" id="WP_189583213.1">
    <property type="nucleotide sequence ID" value="NZ_BMZR01000002.1"/>
</dbReference>
<proteinExistence type="predicted"/>
<reference evidence="2" key="1">
    <citation type="journal article" date="2019" name="Int. J. Syst. Evol. Microbiol.">
        <title>The Global Catalogue of Microorganisms (GCM) 10K type strain sequencing project: providing services to taxonomists for standard genome sequencing and annotation.</title>
        <authorList>
            <consortium name="The Broad Institute Genomics Platform"/>
            <consortium name="The Broad Institute Genome Sequencing Center for Infectious Disease"/>
            <person name="Wu L."/>
            <person name="Ma J."/>
        </authorList>
    </citation>
    <scope>NUCLEOTIDE SEQUENCE [LARGE SCALE GENOMIC DNA]</scope>
    <source>
        <strain evidence="2">KCTC 42280</strain>
    </source>
</reference>
<evidence type="ECO:0000313" key="2">
    <source>
        <dbReference type="Proteomes" id="UP000610203"/>
    </source>
</evidence>
<name>A0ABQ3GPP3_9GAMM</name>
<comment type="caution">
    <text evidence="1">The sequence shown here is derived from an EMBL/GenBank/DDBJ whole genome shotgun (WGS) entry which is preliminary data.</text>
</comment>
<dbReference type="Proteomes" id="UP000610203">
    <property type="component" value="Unassembled WGS sequence"/>
</dbReference>
<sequence length="53" mass="5805">MQWYLLAADQGNQEASNRIGRLVMNGKIDGTGITIYSTQETGLTLGDIEDMSQ</sequence>
<organism evidence="1 2">
    <name type="scientific">Psychrobacter glaciei</name>
    <dbReference type="NCBI Taxonomy" id="619771"/>
    <lineage>
        <taxon>Bacteria</taxon>
        <taxon>Pseudomonadati</taxon>
        <taxon>Pseudomonadota</taxon>
        <taxon>Gammaproteobacteria</taxon>
        <taxon>Moraxellales</taxon>
        <taxon>Moraxellaceae</taxon>
        <taxon>Psychrobacter</taxon>
    </lineage>
</organism>
<evidence type="ECO:0000313" key="1">
    <source>
        <dbReference type="EMBL" id="GHD30911.1"/>
    </source>
</evidence>
<gene>
    <name evidence="1" type="ORF">GCM10016272_12200</name>
</gene>
<dbReference type="EMBL" id="BMZR01000002">
    <property type="protein sequence ID" value="GHD30911.1"/>
    <property type="molecule type" value="Genomic_DNA"/>
</dbReference>
<keyword evidence="2" id="KW-1185">Reference proteome</keyword>
<accession>A0ABQ3GPP3</accession>
<protein>
    <submittedName>
        <fullName evidence="1">Uncharacterized protein</fullName>
    </submittedName>
</protein>